<accession>A0A366MA04</accession>
<dbReference type="EMBL" id="NIZT01000070">
    <property type="protein sequence ID" value="RBQ22332.1"/>
    <property type="molecule type" value="Genomic_DNA"/>
</dbReference>
<evidence type="ECO:0000313" key="1">
    <source>
        <dbReference type="EMBL" id="RBQ22332.1"/>
    </source>
</evidence>
<dbReference type="Proteomes" id="UP000253099">
    <property type="component" value="Unassembled WGS sequence"/>
</dbReference>
<sequence length="36" mass="3874">MILNCNNSIVKGCNFTENDLTVFANGTNLTISVVTL</sequence>
<dbReference type="AlphaFoldDB" id="A0A366MA04"/>
<gene>
    <name evidence="1" type="ORF">ALNOE001_20700</name>
</gene>
<keyword evidence="2" id="KW-1185">Reference proteome</keyword>
<organism evidence="1 2">
    <name type="scientific">Candidatus Methanobinarius endosymbioticus</name>
    <dbReference type="NCBI Taxonomy" id="2006182"/>
    <lineage>
        <taxon>Archaea</taxon>
        <taxon>Methanobacteriati</taxon>
        <taxon>Methanobacteriota</taxon>
        <taxon>Methanomada group</taxon>
        <taxon>Methanobacteria</taxon>
        <taxon>Methanobacteriales</taxon>
        <taxon>Methanobacteriaceae</taxon>
        <taxon>Candidatus Methanobinarius</taxon>
    </lineage>
</organism>
<protein>
    <submittedName>
        <fullName evidence="1">Uncharacterized protein</fullName>
    </submittedName>
</protein>
<proteinExistence type="predicted"/>
<reference evidence="1 2" key="1">
    <citation type="submission" date="2018-06" db="EMBL/GenBank/DDBJ databases">
        <title>Genomic insight into two independent archaeal endosymbiosis events.</title>
        <authorList>
            <person name="Lind A.E."/>
            <person name="Lewis W.H."/>
            <person name="Spang A."/>
            <person name="Guy L."/>
            <person name="Embley M.T."/>
            <person name="Ettema T.J.G."/>
        </authorList>
    </citation>
    <scope>NUCLEOTIDE SEQUENCE [LARGE SCALE GENOMIC DNA]</scope>
    <source>
        <strain evidence="1">NOE</strain>
    </source>
</reference>
<comment type="caution">
    <text evidence="1">The sequence shown here is derived from an EMBL/GenBank/DDBJ whole genome shotgun (WGS) entry which is preliminary data.</text>
</comment>
<evidence type="ECO:0000313" key="2">
    <source>
        <dbReference type="Proteomes" id="UP000253099"/>
    </source>
</evidence>
<name>A0A366MA04_9EURY</name>